<dbReference type="WBParaSite" id="Smp_335400.1">
    <property type="protein sequence ID" value="Smp_335400.1"/>
    <property type="gene ID" value="Smp_335400"/>
</dbReference>
<accession>A0A5K4FCX5</accession>
<evidence type="ECO:0000313" key="3">
    <source>
        <dbReference type="WBParaSite" id="Smp_335400.1"/>
    </source>
</evidence>
<reference evidence="3" key="2">
    <citation type="submission" date="2019-11" db="UniProtKB">
        <authorList>
            <consortium name="WormBaseParasite"/>
        </authorList>
    </citation>
    <scope>IDENTIFICATION</scope>
    <source>
        <strain evidence="3">Puerto Rican</strain>
    </source>
</reference>
<protein>
    <recommendedName>
        <fullName evidence="4">Secreted protein</fullName>
    </recommendedName>
</protein>
<dbReference type="Proteomes" id="UP000008854">
    <property type="component" value="Unassembled WGS sequence"/>
</dbReference>
<keyword evidence="1" id="KW-0732">Signal</keyword>
<evidence type="ECO:0008006" key="4">
    <source>
        <dbReference type="Google" id="ProtNLM"/>
    </source>
</evidence>
<sequence>MMLDLFNRLFYILLEILRMIFQLHDEPTPQLITSTTDHITTEAIKSQTENVTHPMLAVQDVYKIGNETKRKLTYCHMINKYQHLFVHH</sequence>
<keyword evidence="2" id="KW-1185">Reference proteome</keyword>
<evidence type="ECO:0000313" key="2">
    <source>
        <dbReference type="Proteomes" id="UP000008854"/>
    </source>
</evidence>
<name>A0A5K4FCX5_SCHMA</name>
<feature type="chain" id="PRO_5040288635" description="Secreted protein" evidence="1">
    <location>
        <begin position="26"/>
        <end position="88"/>
    </location>
</feature>
<reference evidence="2" key="1">
    <citation type="journal article" date="2012" name="PLoS Negl. Trop. Dis.">
        <title>A systematically improved high quality genome and transcriptome of the human blood fluke Schistosoma mansoni.</title>
        <authorList>
            <person name="Protasio A.V."/>
            <person name="Tsai I.J."/>
            <person name="Babbage A."/>
            <person name="Nichol S."/>
            <person name="Hunt M."/>
            <person name="Aslett M.A."/>
            <person name="De Silva N."/>
            <person name="Velarde G.S."/>
            <person name="Anderson T.J."/>
            <person name="Clark R.C."/>
            <person name="Davidson C."/>
            <person name="Dillon G.P."/>
            <person name="Holroyd N.E."/>
            <person name="LoVerde P.T."/>
            <person name="Lloyd C."/>
            <person name="McQuillan J."/>
            <person name="Oliveira G."/>
            <person name="Otto T.D."/>
            <person name="Parker-Manuel S.J."/>
            <person name="Quail M.A."/>
            <person name="Wilson R.A."/>
            <person name="Zerlotini A."/>
            <person name="Dunne D.W."/>
            <person name="Berriman M."/>
        </authorList>
    </citation>
    <scope>NUCLEOTIDE SEQUENCE [LARGE SCALE GENOMIC DNA]</scope>
    <source>
        <strain evidence="2">Puerto Rican</strain>
    </source>
</reference>
<dbReference type="AlphaFoldDB" id="A0A5K4FCX5"/>
<feature type="signal peptide" evidence="1">
    <location>
        <begin position="1"/>
        <end position="25"/>
    </location>
</feature>
<organism evidence="2 3">
    <name type="scientific">Schistosoma mansoni</name>
    <name type="common">Blood fluke</name>
    <dbReference type="NCBI Taxonomy" id="6183"/>
    <lineage>
        <taxon>Eukaryota</taxon>
        <taxon>Metazoa</taxon>
        <taxon>Spiralia</taxon>
        <taxon>Lophotrochozoa</taxon>
        <taxon>Platyhelminthes</taxon>
        <taxon>Trematoda</taxon>
        <taxon>Digenea</taxon>
        <taxon>Strigeidida</taxon>
        <taxon>Schistosomatoidea</taxon>
        <taxon>Schistosomatidae</taxon>
        <taxon>Schistosoma</taxon>
    </lineage>
</organism>
<evidence type="ECO:0000256" key="1">
    <source>
        <dbReference type="SAM" id="SignalP"/>
    </source>
</evidence>
<proteinExistence type="predicted"/>